<name>A0A7W6CMZ6_9SPHN</name>
<gene>
    <name evidence="1" type="ORF">GGR38_004357</name>
</gene>
<proteinExistence type="predicted"/>
<reference evidence="1 2" key="1">
    <citation type="submission" date="2020-08" db="EMBL/GenBank/DDBJ databases">
        <title>Genomic Encyclopedia of Type Strains, Phase IV (KMG-IV): sequencing the most valuable type-strain genomes for metagenomic binning, comparative biology and taxonomic classification.</title>
        <authorList>
            <person name="Goeker M."/>
        </authorList>
    </citation>
    <scope>NUCLEOTIDE SEQUENCE [LARGE SCALE GENOMIC DNA]</scope>
    <source>
        <strain evidence="1 2">DSM 27057</strain>
    </source>
</reference>
<accession>A0A7W6CMZ6</accession>
<evidence type="ECO:0000313" key="2">
    <source>
        <dbReference type="Proteomes" id="UP000548867"/>
    </source>
</evidence>
<evidence type="ECO:0000313" key="1">
    <source>
        <dbReference type="EMBL" id="MBB3957383.1"/>
    </source>
</evidence>
<dbReference type="Proteomes" id="UP000548867">
    <property type="component" value="Unassembled WGS sequence"/>
</dbReference>
<dbReference type="PANTHER" id="PTHR30203">
    <property type="entry name" value="OUTER MEMBRANE CATION EFFLUX PROTEIN"/>
    <property type="match status" value="1"/>
</dbReference>
<dbReference type="AlphaFoldDB" id="A0A7W6CMZ6"/>
<keyword evidence="2" id="KW-1185">Reference proteome</keyword>
<dbReference type="PANTHER" id="PTHR30203:SF25">
    <property type="entry name" value="OUTER MEMBRANE PROTEIN-RELATED"/>
    <property type="match status" value="1"/>
</dbReference>
<dbReference type="Gene3D" id="1.20.1600.10">
    <property type="entry name" value="Outer membrane efflux proteins (OEP)"/>
    <property type="match status" value="1"/>
</dbReference>
<dbReference type="RefSeq" id="WP_281379482.1">
    <property type="nucleotide sequence ID" value="NZ_JACIDX010000023.1"/>
</dbReference>
<dbReference type="GO" id="GO:0015562">
    <property type="term" value="F:efflux transmembrane transporter activity"/>
    <property type="evidence" value="ECO:0007669"/>
    <property type="project" value="InterPro"/>
</dbReference>
<protein>
    <submittedName>
        <fullName evidence="1">Outer membrane protein TolC</fullName>
    </submittedName>
</protein>
<sequence>MKITAYRLAVLRASQDVEDAFSTLVQQEARAASLHDGEASLTRARDASMAAYKGGMVSLIEVLDADRRLLETSDGALQARAAATRGAIASFRALGGGWTPPATPET</sequence>
<dbReference type="InterPro" id="IPR010131">
    <property type="entry name" value="MdtP/NodT-like"/>
</dbReference>
<dbReference type="SUPFAM" id="SSF56954">
    <property type="entry name" value="Outer membrane efflux proteins (OEP)"/>
    <property type="match status" value="1"/>
</dbReference>
<dbReference type="EMBL" id="JACIDX010000023">
    <property type="protein sequence ID" value="MBB3957383.1"/>
    <property type="molecule type" value="Genomic_DNA"/>
</dbReference>
<organism evidence="1 2">
    <name type="scientific">Novosphingobium sediminicola</name>
    <dbReference type="NCBI Taxonomy" id="563162"/>
    <lineage>
        <taxon>Bacteria</taxon>
        <taxon>Pseudomonadati</taxon>
        <taxon>Pseudomonadota</taxon>
        <taxon>Alphaproteobacteria</taxon>
        <taxon>Sphingomonadales</taxon>
        <taxon>Sphingomonadaceae</taxon>
        <taxon>Novosphingobium</taxon>
    </lineage>
</organism>
<comment type="caution">
    <text evidence="1">The sequence shown here is derived from an EMBL/GenBank/DDBJ whole genome shotgun (WGS) entry which is preliminary data.</text>
</comment>